<evidence type="ECO:0000313" key="3">
    <source>
        <dbReference type="EMBL" id="SRX82041.1"/>
    </source>
</evidence>
<evidence type="ECO:0000256" key="1">
    <source>
        <dbReference type="SAM" id="MobiDB-lite"/>
    </source>
</evidence>
<protein>
    <submittedName>
        <fullName evidence="3">Uncharacterized protein</fullName>
    </submittedName>
</protein>
<dbReference type="EMBL" id="UEGS01000001">
    <property type="protein sequence ID" value="SRX82041.1"/>
    <property type="molecule type" value="Genomic_DNA"/>
</dbReference>
<name>A0A375YLS4_MYCPF</name>
<keyword evidence="4" id="KW-1185">Reference proteome</keyword>
<reference evidence="3 4" key="1">
    <citation type="submission" date="2018-05" db="EMBL/GenBank/DDBJ databases">
        <authorList>
            <consortium name="IHU Genomes"/>
        </authorList>
    </citation>
    <scope>NUCLEOTIDE SEQUENCE [LARGE SCALE GENOMIC DNA]</scope>
    <source>
        <strain evidence="3 4">P7335</strain>
    </source>
</reference>
<keyword evidence="2" id="KW-0472">Membrane</keyword>
<accession>A0A375YLS4</accession>
<evidence type="ECO:0000313" key="4">
    <source>
        <dbReference type="Proteomes" id="UP000252008"/>
    </source>
</evidence>
<feature type="region of interest" description="Disordered" evidence="1">
    <location>
        <begin position="1"/>
        <end position="21"/>
    </location>
</feature>
<organism evidence="3 4">
    <name type="scientific">Mycolicibacterium parafortuitum</name>
    <name type="common">Mycobacterium parafortuitum</name>
    <dbReference type="NCBI Taxonomy" id="39692"/>
    <lineage>
        <taxon>Bacteria</taxon>
        <taxon>Bacillati</taxon>
        <taxon>Actinomycetota</taxon>
        <taxon>Actinomycetes</taxon>
        <taxon>Mycobacteriales</taxon>
        <taxon>Mycobacteriaceae</taxon>
        <taxon>Mycolicibacterium</taxon>
    </lineage>
</organism>
<dbReference type="STRING" id="39692.BST38_13085"/>
<dbReference type="RefSeq" id="WP_083143738.1">
    <property type="nucleotide sequence ID" value="NZ_MVID01000009.1"/>
</dbReference>
<dbReference type="AlphaFoldDB" id="A0A375YLS4"/>
<gene>
    <name evidence="3" type="ORF">MPP7335_03799</name>
</gene>
<sequence length="196" mass="21703">MATPEQNLPVYTAAHPPRPDPAHLRATIPGWGADLDPADRPSVPKLRQDLNAGAHWEFPDRQQETTPRERSIEHRVLTPVFGTAQPLSGLSGAIRRYAYRYSEGRAAHWLILLFGDRVDVVEHRITALLHGRPDNPVTEMGLTAEVTRGGLHARAGRGRTDFKHQWIDTLTVNAPWVALAAAVTGVLLARRGSSRR</sequence>
<proteinExistence type="predicted"/>
<feature type="transmembrane region" description="Helical" evidence="2">
    <location>
        <begin position="170"/>
        <end position="189"/>
    </location>
</feature>
<keyword evidence="2" id="KW-1133">Transmembrane helix</keyword>
<keyword evidence="2" id="KW-0812">Transmembrane</keyword>
<dbReference type="Proteomes" id="UP000252008">
    <property type="component" value="Unassembled WGS sequence"/>
</dbReference>
<evidence type="ECO:0000256" key="2">
    <source>
        <dbReference type="SAM" id="Phobius"/>
    </source>
</evidence>